<protein>
    <recommendedName>
        <fullName evidence="2">Phytocyanin domain-containing protein</fullName>
    </recommendedName>
</protein>
<gene>
    <name evidence="3" type="ORF">LSALG_LOCUS3255</name>
</gene>
<evidence type="ECO:0000313" key="4">
    <source>
        <dbReference type="Proteomes" id="UP001177003"/>
    </source>
</evidence>
<keyword evidence="4" id="KW-1185">Reference proteome</keyword>
<dbReference type="Gene3D" id="2.60.40.420">
    <property type="entry name" value="Cupredoxins - blue copper proteins"/>
    <property type="match status" value="1"/>
</dbReference>
<evidence type="ECO:0000313" key="3">
    <source>
        <dbReference type="EMBL" id="CAI9262519.1"/>
    </source>
</evidence>
<dbReference type="GO" id="GO:0009055">
    <property type="term" value="F:electron transfer activity"/>
    <property type="evidence" value="ECO:0007669"/>
    <property type="project" value="InterPro"/>
</dbReference>
<dbReference type="GO" id="GO:0005886">
    <property type="term" value="C:plasma membrane"/>
    <property type="evidence" value="ECO:0007669"/>
    <property type="project" value="TreeGrafter"/>
</dbReference>
<feature type="compositionally biased region" description="Low complexity" evidence="1">
    <location>
        <begin position="120"/>
        <end position="137"/>
    </location>
</feature>
<dbReference type="Proteomes" id="UP001177003">
    <property type="component" value="Chromosome 0"/>
</dbReference>
<feature type="compositionally biased region" description="Pro residues" evidence="1">
    <location>
        <begin position="106"/>
        <end position="119"/>
    </location>
</feature>
<sequence>MGDGRFDQSAQLDAEGWRFTIHLNLEVHFTAEQGSIPTSAATYGPCTATNPISLATTGPASLTLTTTGTHYYICTFTSHCQLGQKLTINISADASTTPPSATPKTPASPPTTIPTPPTPVSTTSASPPTTTPTTSDVPCPPHLISKLQPIITTNCHNLRQDHSASTT</sequence>
<dbReference type="InterPro" id="IPR003245">
    <property type="entry name" value="Phytocyanin_dom"/>
</dbReference>
<feature type="region of interest" description="Disordered" evidence="1">
    <location>
        <begin position="93"/>
        <end position="143"/>
    </location>
</feature>
<evidence type="ECO:0000256" key="1">
    <source>
        <dbReference type="SAM" id="MobiDB-lite"/>
    </source>
</evidence>
<name>A0AA35UR99_LACSI</name>
<dbReference type="AlphaFoldDB" id="A0AA35UR99"/>
<dbReference type="PROSITE" id="PS51485">
    <property type="entry name" value="PHYTOCYANIN"/>
    <property type="match status" value="1"/>
</dbReference>
<dbReference type="PANTHER" id="PTHR33021:SF496">
    <property type="entry name" value="OS08G0482700 PROTEIN"/>
    <property type="match status" value="1"/>
</dbReference>
<feature type="compositionally biased region" description="Low complexity" evidence="1">
    <location>
        <begin position="93"/>
        <end position="105"/>
    </location>
</feature>
<dbReference type="Pfam" id="PF02298">
    <property type="entry name" value="Cu_bind_like"/>
    <property type="match status" value="1"/>
</dbReference>
<reference evidence="3" key="1">
    <citation type="submission" date="2023-04" db="EMBL/GenBank/DDBJ databases">
        <authorList>
            <person name="Vijverberg K."/>
            <person name="Xiong W."/>
            <person name="Schranz E."/>
        </authorList>
    </citation>
    <scope>NUCLEOTIDE SEQUENCE</scope>
</reference>
<feature type="domain" description="Phytocyanin" evidence="2">
    <location>
        <begin position="1"/>
        <end position="92"/>
    </location>
</feature>
<evidence type="ECO:0000259" key="2">
    <source>
        <dbReference type="PROSITE" id="PS51485"/>
    </source>
</evidence>
<dbReference type="SUPFAM" id="SSF49503">
    <property type="entry name" value="Cupredoxins"/>
    <property type="match status" value="1"/>
</dbReference>
<dbReference type="InterPro" id="IPR039391">
    <property type="entry name" value="Phytocyanin-like"/>
</dbReference>
<dbReference type="EMBL" id="OX465086">
    <property type="protein sequence ID" value="CAI9262519.1"/>
    <property type="molecule type" value="Genomic_DNA"/>
</dbReference>
<accession>A0AA35UR99</accession>
<organism evidence="3 4">
    <name type="scientific">Lactuca saligna</name>
    <name type="common">Willowleaf lettuce</name>
    <dbReference type="NCBI Taxonomy" id="75948"/>
    <lineage>
        <taxon>Eukaryota</taxon>
        <taxon>Viridiplantae</taxon>
        <taxon>Streptophyta</taxon>
        <taxon>Embryophyta</taxon>
        <taxon>Tracheophyta</taxon>
        <taxon>Spermatophyta</taxon>
        <taxon>Magnoliopsida</taxon>
        <taxon>eudicotyledons</taxon>
        <taxon>Gunneridae</taxon>
        <taxon>Pentapetalae</taxon>
        <taxon>asterids</taxon>
        <taxon>campanulids</taxon>
        <taxon>Asterales</taxon>
        <taxon>Asteraceae</taxon>
        <taxon>Cichorioideae</taxon>
        <taxon>Cichorieae</taxon>
        <taxon>Lactucinae</taxon>
        <taxon>Lactuca</taxon>
    </lineage>
</organism>
<dbReference type="InterPro" id="IPR008972">
    <property type="entry name" value="Cupredoxin"/>
</dbReference>
<proteinExistence type="predicted"/>
<dbReference type="PANTHER" id="PTHR33021">
    <property type="entry name" value="BLUE COPPER PROTEIN"/>
    <property type="match status" value="1"/>
</dbReference>